<name>A0A6A7Y261_9HYPH</name>
<accession>A0A6A7Y261</accession>
<dbReference type="InterPro" id="IPR038734">
    <property type="entry name" value="YhaN_AAA"/>
</dbReference>
<feature type="coiled-coil region" evidence="1">
    <location>
        <begin position="213"/>
        <end position="240"/>
    </location>
</feature>
<evidence type="ECO:0000259" key="2">
    <source>
        <dbReference type="Pfam" id="PF13514"/>
    </source>
</evidence>
<feature type="coiled-coil region" evidence="1">
    <location>
        <begin position="730"/>
        <end position="757"/>
    </location>
</feature>
<dbReference type="Pfam" id="PF13514">
    <property type="entry name" value="AAA_27"/>
    <property type="match status" value="1"/>
</dbReference>
<comment type="caution">
    <text evidence="3">The sequence shown here is derived from an EMBL/GenBank/DDBJ whole genome shotgun (WGS) entry which is preliminary data.</text>
</comment>
<protein>
    <submittedName>
        <fullName evidence="3">AAA family ATPase</fullName>
    </submittedName>
</protein>
<dbReference type="PANTHER" id="PTHR41259:SF1">
    <property type="entry name" value="DOUBLE-STRAND BREAK REPAIR RAD50 ATPASE, PUTATIVE-RELATED"/>
    <property type="match status" value="1"/>
</dbReference>
<reference evidence="3 4" key="1">
    <citation type="submission" date="2019-09" db="EMBL/GenBank/DDBJ databases">
        <title>Segnochrobactrum spirostomi gen. nov., sp. nov., isolated from the ciliate Spirostomum cf. yagiui and description of a novel family, Segnochrobactraceae fam. nov. within the order Rhizobiales of the class Alphaproteobacteria.</title>
        <authorList>
            <person name="Akter S."/>
            <person name="Shazib S.U.A."/>
            <person name="Shin M.K."/>
        </authorList>
    </citation>
    <scope>NUCLEOTIDE SEQUENCE [LARGE SCALE GENOMIC DNA]</scope>
    <source>
        <strain evidence="3 4">Sp-1</strain>
    </source>
</reference>
<feature type="coiled-coil region" evidence="1">
    <location>
        <begin position="479"/>
        <end position="513"/>
    </location>
</feature>
<dbReference type="EMBL" id="VWNA01000001">
    <property type="protein sequence ID" value="MQT12805.1"/>
    <property type="molecule type" value="Genomic_DNA"/>
</dbReference>
<dbReference type="Proteomes" id="UP000332515">
    <property type="component" value="Unassembled WGS sequence"/>
</dbReference>
<keyword evidence="4" id="KW-1185">Reference proteome</keyword>
<evidence type="ECO:0000256" key="1">
    <source>
        <dbReference type="SAM" id="Coils"/>
    </source>
</evidence>
<dbReference type="SUPFAM" id="SSF52540">
    <property type="entry name" value="P-loop containing nucleoside triphosphate hydrolases"/>
    <property type="match status" value="1"/>
</dbReference>
<dbReference type="AlphaFoldDB" id="A0A6A7Y261"/>
<sequence>MRFAELSLERYGHFDGCTLRFRPGAPELHIIYGGNEAGKTTSLAAVSDLLFGFPARSPYNFLFDYALLRVGAVLEDGDRVLACRRKKGTSGTLVDSADAPIDEGPLLAMLRGQTRETFGLSFSLNQNGLRSGGLAMVEARNDLGRTLFAAGSGLTGISDALKRLEAEADAIWGPHAAARRTFTQAQRDFTERSKIAREASLKPKTWSDARAARDRAAAALESARQERDRVQAELAALERIRRLAPLVRRRAQEIESLRALGDIVDLGKAREDAAAAVFRDADEAERAKAAAETLLHDVAERKAAIAIDPAVLAEADAVDALVAEAGAVAKAARDLITREAELAATERTIAALRAEAGANADALPTRAIAARLRDLARLHAETRAQRAAAARSRATLHERRERALATLADTRAAALAPALVEAVDAARALGTDVDARCDEARRLAALAAETARVALDRLAPWGGTIEALRRLPRIGTDEIETARDDLAAITADIRRAEDEARRAQEDGAAVALEIAGTVAVAALSPDDIATAQSERAALWSPIKDHVLGERALAAPVETVAAFEAAMRLVDARMEQRFTHAEAWSRIAQLKRTKASNDLRAAQADARVAESMARRDAALDHWRARLAAAGLLVLDPLPFATWQRDRDGAEEAHRERDGLDASAERLAGDRERARRAVLTALRGAAGAGGGADLGPAGPDSQDQTDLAPVLAPVLARAERYRREGEAAAERRRLAHAEVERVEQDIAALESEARGTEAVATERAAAWTAALTEAGLTLDIETCGPVLDLLDDLRKETATAADQRHRIDGIKRDARQHVAHLDGIADRLGVPPGDPAGRLGALKSRLSDARGAARLVEALAAEGARRAGERDEAAARLAAAESALGPLFVETGAADRVALTEILERSRAKRMLVETLSETERAIVAGGDGFGLDVLLAAVSAADPDTLAGRVAALTADLAALNGEADAAASAHGEAKRAFADLEAGTTSAADAAADAAQARSELEVLAEHYILKRAEALTLKWAIEQYRERHQDPLLLRAGELFAILTLGRYASLRVDSDGPTPRLLGLRDDGRTLVDVQHMSEGTTDQLFLALRLSALEQSVKAGVALPFLADDLFVNFDDARAEAGFKVLAEVAESTQVLFFTHHPHLAEIARTVVGADLHSECALNAEQR</sequence>
<dbReference type="RefSeq" id="WP_153480031.1">
    <property type="nucleotide sequence ID" value="NZ_VWNA01000001.1"/>
</dbReference>
<organism evidence="3 4">
    <name type="scientific">Segnochrobactrum spirostomi</name>
    <dbReference type="NCBI Taxonomy" id="2608987"/>
    <lineage>
        <taxon>Bacteria</taxon>
        <taxon>Pseudomonadati</taxon>
        <taxon>Pseudomonadota</taxon>
        <taxon>Alphaproteobacteria</taxon>
        <taxon>Hyphomicrobiales</taxon>
        <taxon>Segnochrobactraceae</taxon>
        <taxon>Segnochrobactrum</taxon>
    </lineage>
</organism>
<feature type="domain" description="YhaN AAA" evidence="2">
    <location>
        <begin position="1"/>
        <end position="206"/>
    </location>
</feature>
<dbReference type="PANTHER" id="PTHR41259">
    <property type="entry name" value="DOUBLE-STRAND BREAK REPAIR RAD50 ATPASE, PUTATIVE-RELATED"/>
    <property type="match status" value="1"/>
</dbReference>
<dbReference type="Gene3D" id="3.40.50.300">
    <property type="entry name" value="P-loop containing nucleotide triphosphate hydrolases"/>
    <property type="match status" value="2"/>
</dbReference>
<keyword evidence="1" id="KW-0175">Coiled coil</keyword>
<evidence type="ECO:0000313" key="3">
    <source>
        <dbReference type="EMBL" id="MQT12805.1"/>
    </source>
</evidence>
<gene>
    <name evidence="3" type="ORF">F0357_09100</name>
</gene>
<proteinExistence type="predicted"/>
<evidence type="ECO:0000313" key="4">
    <source>
        <dbReference type="Proteomes" id="UP000332515"/>
    </source>
</evidence>
<dbReference type="InterPro" id="IPR027417">
    <property type="entry name" value="P-loop_NTPase"/>
</dbReference>